<accession>A0A6P1D7S2</accession>
<dbReference type="InterPro" id="IPR001647">
    <property type="entry name" value="HTH_TetR"/>
</dbReference>
<dbReference type="EMBL" id="JAAGUZ010000033">
    <property type="protein sequence ID" value="NEW45561.1"/>
    <property type="molecule type" value="Genomic_DNA"/>
</dbReference>
<organism evidence="6 7">
    <name type="scientific">Nocardia cyriacigeorgica</name>
    <dbReference type="NCBI Taxonomy" id="135487"/>
    <lineage>
        <taxon>Bacteria</taxon>
        <taxon>Bacillati</taxon>
        <taxon>Actinomycetota</taxon>
        <taxon>Actinomycetes</taxon>
        <taxon>Mycobacteriales</taxon>
        <taxon>Nocardiaceae</taxon>
        <taxon>Nocardia</taxon>
    </lineage>
</organism>
<dbReference type="Proteomes" id="UP000468928">
    <property type="component" value="Unassembled WGS sequence"/>
</dbReference>
<dbReference type="InterPro" id="IPR036271">
    <property type="entry name" value="Tet_transcr_reg_TetR-rel_C_sf"/>
</dbReference>
<keyword evidence="2 4" id="KW-0238">DNA-binding</keyword>
<dbReference type="SUPFAM" id="SSF46689">
    <property type="entry name" value="Homeodomain-like"/>
    <property type="match status" value="1"/>
</dbReference>
<dbReference type="InterPro" id="IPR025996">
    <property type="entry name" value="MT1864/Rv1816-like_C"/>
</dbReference>
<dbReference type="SUPFAM" id="SSF48498">
    <property type="entry name" value="Tetracyclin repressor-like, C-terminal domain"/>
    <property type="match status" value="1"/>
</dbReference>
<keyword evidence="3" id="KW-0804">Transcription</keyword>
<keyword evidence="1" id="KW-0805">Transcription regulation</keyword>
<evidence type="ECO:0000313" key="6">
    <source>
        <dbReference type="EMBL" id="NEW45561.1"/>
    </source>
</evidence>
<dbReference type="InterPro" id="IPR009057">
    <property type="entry name" value="Homeodomain-like_sf"/>
</dbReference>
<protein>
    <submittedName>
        <fullName evidence="6">TetR/AcrR family transcriptional regulator</fullName>
    </submittedName>
</protein>
<dbReference type="RefSeq" id="WP_163824049.1">
    <property type="nucleotide sequence ID" value="NZ_JAAGUY010000007.1"/>
</dbReference>
<evidence type="ECO:0000256" key="4">
    <source>
        <dbReference type="PROSITE-ProRule" id="PRU00335"/>
    </source>
</evidence>
<evidence type="ECO:0000259" key="5">
    <source>
        <dbReference type="PROSITE" id="PS50977"/>
    </source>
</evidence>
<dbReference type="InterPro" id="IPR050109">
    <property type="entry name" value="HTH-type_TetR-like_transc_reg"/>
</dbReference>
<dbReference type="PRINTS" id="PR00455">
    <property type="entry name" value="HTHTETR"/>
</dbReference>
<evidence type="ECO:0000313" key="7">
    <source>
        <dbReference type="Proteomes" id="UP000468928"/>
    </source>
</evidence>
<feature type="DNA-binding region" description="H-T-H motif" evidence="4">
    <location>
        <begin position="35"/>
        <end position="54"/>
    </location>
</feature>
<dbReference type="Pfam" id="PF13305">
    <property type="entry name" value="TetR_C_33"/>
    <property type="match status" value="1"/>
</dbReference>
<dbReference type="PANTHER" id="PTHR30055">
    <property type="entry name" value="HTH-TYPE TRANSCRIPTIONAL REGULATOR RUTR"/>
    <property type="match status" value="1"/>
</dbReference>
<feature type="domain" description="HTH tetR-type" evidence="5">
    <location>
        <begin position="12"/>
        <end position="72"/>
    </location>
</feature>
<name>A0A6P1D7S2_9NOCA</name>
<evidence type="ECO:0000256" key="2">
    <source>
        <dbReference type="ARBA" id="ARBA00023125"/>
    </source>
</evidence>
<dbReference type="PANTHER" id="PTHR30055:SF234">
    <property type="entry name" value="HTH-TYPE TRANSCRIPTIONAL REGULATOR BETI"/>
    <property type="match status" value="1"/>
</dbReference>
<evidence type="ECO:0000256" key="3">
    <source>
        <dbReference type="ARBA" id="ARBA00023163"/>
    </source>
</evidence>
<dbReference type="GO" id="GO:0003700">
    <property type="term" value="F:DNA-binding transcription factor activity"/>
    <property type="evidence" value="ECO:0007669"/>
    <property type="project" value="TreeGrafter"/>
</dbReference>
<reference evidence="6 7" key="1">
    <citation type="submission" date="2020-01" db="EMBL/GenBank/DDBJ databases">
        <title>Genetics and antimicrobial susceptibilities of Nocardia species isolated from the soil; a comparison with species isolated from humans.</title>
        <authorList>
            <person name="Carrasco G."/>
            <person name="Monzon S."/>
            <person name="Sansegundo M."/>
            <person name="Garcia E."/>
            <person name="Garrido N."/>
            <person name="Medina M.J."/>
            <person name="Villalon P."/>
            <person name="Ramirez-Arocha A.C."/>
            <person name="Jimenez P."/>
            <person name="Cuesta I."/>
            <person name="Valdezate S."/>
        </authorList>
    </citation>
    <scope>NUCLEOTIDE SEQUENCE [LARGE SCALE GENOMIC DNA]</scope>
    <source>
        <strain evidence="6 7">CNM20110639</strain>
    </source>
</reference>
<evidence type="ECO:0000256" key="1">
    <source>
        <dbReference type="ARBA" id="ARBA00023015"/>
    </source>
</evidence>
<proteinExistence type="predicted"/>
<sequence>MTIRTRKDRERAERHQRIIDAARELAETQGWEAVTVRKLADRIEYSQPVLYSHFSGKTAIVTAVAEQGFVELADLLHSARVAAATPAAALAAVIATYLDFAATHPARYDAMFLMRTELVFGPDAPEPLKACYAEIEQAYAPFAGSADVETGTEVTWAAVHGLATLDQGARLRPDWRDERMKVLFAQLTSAAD</sequence>
<dbReference type="GO" id="GO:0000976">
    <property type="term" value="F:transcription cis-regulatory region binding"/>
    <property type="evidence" value="ECO:0007669"/>
    <property type="project" value="TreeGrafter"/>
</dbReference>
<dbReference type="Gene3D" id="1.10.357.10">
    <property type="entry name" value="Tetracycline Repressor, domain 2"/>
    <property type="match status" value="1"/>
</dbReference>
<dbReference type="AlphaFoldDB" id="A0A6P1D7S2"/>
<gene>
    <name evidence="6" type="ORF">GV789_14020</name>
</gene>
<comment type="caution">
    <text evidence="6">The sequence shown here is derived from an EMBL/GenBank/DDBJ whole genome shotgun (WGS) entry which is preliminary data.</text>
</comment>
<dbReference type="PROSITE" id="PS50977">
    <property type="entry name" value="HTH_TETR_2"/>
    <property type="match status" value="1"/>
</dbReference>
<dbReference type="Pfam" id="PF00440">
    <property type="entry name" value="TetR_N"/>
    <property type="match status" value="1"/>
</dbReference>